<dbReference type="InterPro" id="IPR013786">
    <property type="entry name" value="AcylCoA_DH/ox_N"/>
</dbReference>
<organism evidence="5 6">
    <name type="scientific">Burkholderia multivorans</name>
    <dbReference type="NCBI Taxonomy" id="87883"/>
    <lineage>
        <taxon>Bacteria</taxon>
        <taxon>Pseudomonadati</taxon>
        <taxon>Pseudomonadota</taxon>
        <taxon>Betaproteobacteria</taxon>
        <taxon>Burkholderiales</taxon>
        <taxon>Burkholderiaceae</taxon>
        <taxon>Burkholderia</taxon>
        <taxon>Burkholderia cepacia complex</taxon>
    </lineage>
</organism>
<dbReference type="PANTHER" id="PTHR43884:SF12">
    <property type="entry name" value="ISOVALERYL-COA DEHYDROGENASE, MITOCHONDRIAL-RELATED"/>
    <property type="match status" value="1"/>
</dbReference>
<gene>
    <name evidence="5" type="ORF">KTE52_30970</name>
</gene>
<keyword evidence="2" id="KW-1133">Transmembrane helix</keyword>
<comment type="caution">
    <text evidence="5">The sequence shown here is derived from an EMBL/GenBank/DDBJ whole genome shotgun (WGS) entry which is preliminary data.</text>
</comment>
<feature type="domain" description="Acyl-CoA dehydrogenase/oxidase N-terminal" evidence="3">
    <location>
        <begin position="27"/>
        <end position="103"/>
    </location>
</feature>
<keyword evidence="2" id="KW-0812">Transmembrane</keyword>
<accession>A0AAP2MSE5</accession>
<keyword evidence="2" id="KW-0472">Membrane</keyword>
<evidence type="ECO:0000313" key="6">
    <source>
        <dbReference type="Proteomes" id="UP001196915"/>
    </source>
</evidence>
<keyword evidence="1" id="KW-0560">Oxidoreductase</keyword>
<feature type="transmembrane region" description="Helical" evidence="2">
    <location>
        <begin position="237"/>
        <end position="258"/>
    </location>
</feature>
<dbReference type="Pfam" id="PF08028">
    <property type="entry name" value="Acyl-CoA_dh_2"/>
    <property type="match status" value="1"/>
</dbReference>
<proteinExistence type="predicted"/>
<protein>
    <submittedName>
        <fullName evidence="5">Acyl-CoA dehydrogenase family protein</fullName>
    </submittedName>
</protein>
<name>A0AAP2MSE5_9BURK</name>
<dbReference type="EMBL" id="JAHPMX010000037">
    <property type="protein sequence ID" value="MBU9360749.1"/>
    <property type="molecule type" value="Genomic_DNA"/>
</dbReference>
<evidence type="ECO:0000259" key="4">
    <source>
        <dbReference type="Pfam" id="PF08028"/>
    </source>
</evidence>
<dbReference type="GO" id="GO:0003995">
    <property type="term" value="F:acyl-CoA dehydrogenase activity"/>
    <property type="evidence" value="ECO:0007669"/>
    <property type="project" value="TreeGrafter"/>
</dbReference>
<evidence type="ECO:0000256" key="2">
    <source>
        <dbReference type="SAM" id="Phobius"/>
    </source>
</evidence>
<dbReference type="PIRSF" id="PIRSF016578">
    <property type="entry name" value="HsaA"/>
    <property type="match status" value="1"/>
</dbReference>
<reference evidence="5" key="1">
    <citation type="submission" date="2021-06" db="EMBL/GenBank/DDBJ databases">
        <title>A collection of bacterial strains from the Burkholderia cepacia Research Laboratory and Repository.</title>
        <authorList>
            <person name="Lipuma J."/>
            <person name="Spilker T."/>
        </authorList>
    </citation>
    <scope>NUCLEOTIDE SEQUENCE</scope>
    <source>
        <strain evidence="5">AU37435</strain>
    </source>
</reference>
<dbReference type="RefSeq" id="WP_217078792.1">
    <property type="nucleotide sequence ID" value="NZ_CAJHCY010000069.1"/>
</dbReference>
<dbReference type="PANTHER" id="PTHR43884">
    <property type="entry name" value="ACYL-COA DEHYDROGENASE"/>
    <property type="match status" value="1"/>
</dbReference>
<dbReference type="Pfam" id="PF02771">
    <property type="entry name" value="Acyl-CoA_dh_N"/>
    <property type="match status" value="1"/>
</dbReference>
<evidence type="ECO:0000256" key="1">
    <source>
        <dbReference type="ARBA" id="ARBA00023002"/>
    </source>
</evidence>
<sequence>MTAVQSQLAPANFLDAHRELVSKATALRASLRSSAREVDAAGKLPDSVVKQLDDAGLFQLMTPSQYGGHQTTLRTYMEAVSEIGRGDPSAAWAATLINICSWLMASLYPKNVQEEVFGSNNKVRAAGVISPRKAKTRRVEGGIVVEEGFWGFNSGVYHADYDLLGIPVVDEAGNEIDQGLCIIPTSQITILNDWNTIALRGSGSSSVTVKDVFVPDERIASLSKAIENNYRDRNEGIYTAAFIPMLAIILVFPALGIAKAAMDVFLEKLPNRGIQYTWYKKQDEAAVTHLQVGEASAKLDAARTIIERAVDEIDANAIAGGAAMPTEQRARIRRDVGYASQLIWEGVDLLATASGGSLAAESNFFNRIWRDARVANLHGVVCTTTNLELYGRIACGKEANTPLV</sequence>
<dbReference type="InterPro" id="IPR013107">
    <property type="entry name" value="Acyl-CoA_DH_C"/>
</dbReference>
<evidence type="ECO:0000259" key="3">
    <source>
        <dbReference type="Pfam" id="PF02771"/>
    </source>
</evidence>
<dbReference type="Proteomes" id="UP001196915">
    <property type="component" value="Unassembled WGS sequence"/>
</dbReference>
<dbReference type="AlphaFoldDB" id="A0AAP2MSE5"/>
<feature type="domain" description="Acyl-CoA dehydrogenase C-terminal" evidence="4">
    <location>
        <begin position="249"/>
        <end position="380"/>
    </location>
</feature>
<evidence type="ECO:0000313" key="5">
    <source>
        <dbReference type="EMBL" id="MBU9360749.1"/>
    </source>
</evidence>
<dbReference type="GO" id="GO:0050660">
    <property type="term" value="F:flavin adenine dinucleotide binding"/>
    <property type="evidence" value="ECO:0007669"/>
    <property type="project" value="InterPro"/>
</dbReference>